<dbReference type="InterPro" id="IPR056193">
    <property type="entry name" value="bHLH_NCOA1-3"/>
</dbReference>
<feature type="region of interest" description="Disordered" evidence="1">
    <location>
        <begin position="136"/>
        <end position="166"/>
    </location>
</feature>
<dbReference type="PROSITE" id="PS50112">
    <property type="entry name" value="PAS"/>
    <property type="match status" value="1"/>
</dbReference>
<dbReference type="GO" id="GO:0045944">
    <property type="term" value="P:positive regulation of transcription by RNA polymerase II"/>
    <property type="evidence" value="ECO:0007669"/>
    <property type="project" value="TreeGrafter"/>
</dbReference>
<evidence type="ECO:0000313" key="4">
    <source>
        <dbReference type="EMBL" id="BAU79453.1"/>
    </source>
</evidence>
<feature type="compositionally biased region" description="Low complexity" evidence="1">
    <location>
        <begin position="1522"/>
        <end position="1537"/>
    </location>
</feature>
<sequence length="1653" mass="181572">MSTVLQCENRLATAYSFNDENLSRTPSPISSCSFYVDTSLDNVVTCDLPDPVWNKMSVASSGVKKRKKTENKPQSQINKCLNEKRRREQENIFIEELAELISVSFSDMNSLSVKPDKCAILQETVHQIRNIKQRQQQEQELQQQQNQPNQQGVVSTDDIQQGEVSSSKPTVLSNAIFGPLLLEALEGFAFLLNQEGKVEYVTDNVSQFIKYSKDEILGKNIYSIVHPHDHGKFSSILLPTSVGNWSQSGSGSGANQQPKHRPFNCKFLIKYSDDSDESVVDNKEHTSNYDQVQISSTLSKGEGTYVSFQISSTLLKGDGVSGSNGGNGNNEISSECGEMGPGLICVARRIPTTEKHMSPAVEQFTTKLDPQGKIIGIDTSGVSSTYSLYLNKDLKGKALQELCYGTDLYNLTAHLKEVHQNEKATSKIYRLMISPEKYLHIQTNSRLFRATPGSGEPDFIMAAHSIISENDVCQLIESASLNPRQSSSLGGGPMMNALNGRLSAVTTPDNSNAMTLNNNNNNNSSSSNNNNNNNNNNNSDYSAMSDMSMHDFDFFSRPDYDMEDRTPWSDRPESRHSLNSAPSPMFSHPSPAPNAPSTPYGAPLPFSPLDNDMKDNKDMIMAEVNSINDSCESARLRNLLTTKKSNSHLDSEDQKNNRNKQILENLLNPPEGVMDIDGADAGPSPKQRRVTTPSSMNSNSDSSSSYQKSAGGSNTMLLTLLNKKPLPDSEDTDTKTTEYLHQILKDGNGNQMMMEQELQHQQQVHQQLQSVHRIPNEDTILEGIGFLSSPSSPPGGSRLRKRPSEELDENGIPSKRNSKLDSIPPPPPVAIANNKLREKNKTLLQLLAKDPPKKPEPIPHLPPSVISAKPQDRLPKVVITTASSASRPNTSVWATSNSQQQQQQLPGQIRMTPQQQRAPTSNPPTRGGFLNELLQSSQQQQQMQQQQLQLPHQLRDQMRISNNNNILPWDSHNSDDHDLNKLLDQLFENAPDAISEDPNLLGLIQSVAQGDVMNSTDNSMGVNNVTLNNVIDSSNEKMAIHAIKNSFMSYEQQATISNRMQQQINQSVLLQHQQQQQQQLQQQQQNQQAAQQQKQAHLTMNQSGQPFPPPPMYQQRPNRLQTHQNSVPQLGNRPMTQQQQFAVATSTGQFSPAQVSQAQNHARAMHMQQKRLLMLQQHQMVIPSNAATNSQGTTSLQNIDSLLNNAAPPNVSLQRSTSLTSEGSNAQQLSPGGSNNPLYNNTMLTSSQISPPQRQPPSSLASPYSPLSTNHQQQSFSNLNFTGASNQQAVAQSQGARLSPSGLSPFQAQLSPRVSQPQTTFTGTSVMASGAQQSQMQQQSNWASQQPQQSMVNNRMSLQQQQNPMLDARLSGGVYTGNRAALFAQQSQKSQQAQSPQLSQVRGGLTSPGPRQSPFPADISPTTATSYAAASHGQYRLQRTMSVPNSNMAASQVPPGNNCIRAYSSNTGASLNFKDTSQTPPHPPPLYSPVMYQHHGESSPYCYPDQSLPMYGDRSRVTHPSGGNNNVNNNNNNNNGVNEFVRRELRTVVTARQQQGDMRLPPLQVGPGQQTIATGLEHLGLSLEMPNDDDNKWGGISNDMTEGSPSAGFSVRTSLDDVNLMRSGVGNNANAMNQMGNVGGGEKASLLQKLLSE</sequence>
<dbReference type="PROSITE" id="PS50888">
    <property type="entry name" value="BHLH"/>
    <property type="match status" value="1"/>
</dbReference>
<proteinExistence type="evidence at transcript level"/>
<dbReference type="GO" id="GO:0003713">
    <property type="term" value="F:transcription coactivator activity"/>
    <property type="evidence" value="ECO:0007669"/>
    <property type="project" value="InterPro"/>
</dbReference>
<dbReference type="GO" id="GO:0016922">
    <property type="term" value="F:nuclear receptor binding"/>
    <property type="evidence" value="ECO:0007669"/>
    <property type="project" value="TreeGrafter"/>
</dbReference>
<feature type="compositionally biased region" description="Low complexity" evidence="1">
    <location>
        <begin position="694"/>
        <end position="711"/>
    </location>
</feature>
<dbReference type="SUPFAM" id="SSF47459">
    <property type="entry name" value="HLH, helix-loop-helix DNA-binding domain"/>
    <property type="match status" value="1"/>
</dbReference>
<feature type="compositionally biased region" description="Basic and acidic residues" evidence="1">
    <location>
        <begin position="563"/>
        <end position="576"/>
    </location>
</feature>
<dbReference type="SUPFAM" id="SSF55785">
    <property type="entry name" value="PYP-like sensor domain (PAS domain)"/>
    <property type="match status" value="2"/>
</dbReference>
<dbReference type="Gene3D" id="3.30.450.20">
    <property type="entry name" value="PAS domain"/>
    <property type="match status" value="2"/>
</dbReference>
<feature type="compositionally biased region" description="Polar residues" evidence="1">
    <location>
        <begin position="1211"/>
        <end position="1245"/>
    </location>
</feature>
<evidence type="ECO:0000259" key="3">
    <source>
        <dbReference type="PROSITE" id="PS50888"/>
    </source>
</evidence>
<dbReference type="InterPro" id="IPR017426">
    <property type="entry name" value="Nuclear_rcpt_coactivator"/>
</dbReference>
<feature type="region of interest" description="Disordered" evidence="1">
    <location>
        <begin position="783"/>
        <end position="836"/>
    </location>
</feature>
<evidence type="ECO:0000256" key="1">
    <source>
        <dbReference type="SAM" id="MobiDB-lite"/>
    </source>
</evidence>
<dbReference type="InterPro" id="IPR036638">
    <property type="entry name" value="HLH_DNA-bd_sf"/>
</dbReference>
<dbReference type="SMART" id="SM00353">
    <property type="entry name" value="HLH"/>
    <property type="match status" value="1"/>
</dbReference>
<feature type="region of interest" description="Disordered" evidence="1">
    <location>
        <begin position="1086"/>
        <end position="1117"/>
    </location>
</feature>
<feature type="region of interest" description="Disordered" evidence="1">
    <location>
        <begin position="563"/>
        <end position="602"/>
    </location>
</feature>
<dbReference type="PANTHER" id="PTHR10684:SF4">
    <property type="entry name" value="TAIMAN, ISOFORM G"/>
    <property type="match status" value="1"/>
</dbReference>
<feature type="compositionally biased region" description="Polar residues" evidence="1">
    <location>
        <begin position="504"/>
        <end position="516"/>
    </location>
</feature>
<feature type="domain" description="BHLH" evidence="3">
    <location>
        <begin position="74"/>
        <end position="131"/>
    </location>
</feature>
<dbReference type="GO" id="GO:0046983">
    <property type="term" value="F:protein dimerization activity"/>
    <property type="evidence" value="ECO:0007669"/>
    <property type="project" value="InterPro"/>
</dbReference>
<organism evidence="4">
    <name type="scientific">Planococcus kraunhiae</name>
    <dbReference type="NCBI Taxonomy" id="494597"/>
    <lineage>
        <taxon>Eukaryota</taxon>
        <taxon>Metazoa</taxon>
        <taxon>Ecdysozoa</taxon>
        <taxon>Arthropoda</taxon>
        <taxon>Hexapoda</taxon>
        <taxon>Insecta</taxon>
        <taxon>Pterygota</taxon>
        <taxon>Neoptera</taxon>
        <taxon>Paraneoptera</taxon>
        <taxon>Hemiptera</taxon>
        <taxon>Sternorrhyncha</taxon>
        <taxon>Coccoidea</taxon>
        <taxon>Pseudococcidae</taxon>
        <taxon>Planococcus</taxon>
    </lineage>
</organism>
<feature type="compositionally biased region" description="Low complexity" evidence="1">
    <location>
        <begin position="136"/>
        <end position="151"/>
    </location>
</feature>
<dbReference type="CDD" id="cd00130">
    <property type="entry name" value="PAS"/>
    <property type="match status" value="1"/>
</dbReference>
<feature type="compositionally biased region" description="Polar residues" evidence="1">
    <location>
        <begin position="880"/>
        <end position="898"/>
    </location>
</feature>
<dbReference type="GO" id="GO:0005634">
    <property type="term" value="C:nucleus"/>
    <property type="evidence" value="ECO:0007669"/>
    <property type="project" value="InterPro"/>
</dbReference>
<feature type="compositionally biased region" description="Low complexity" evidence="1">
    <location>
        <begin position="1328"/>
        <end position="1350"/>
    </location>
</feature>
<dbReference type="PANTHER" id="PTHR10684">
    <property type="entry name" value="NUCLEAR RECEPTOR COACTIVATOR"/>
    <property type="match status" value="1"/>
</dbReference>
<dbReference type="CDD" id="cd11439">
    <property type="entry name" value="bHLH-PAS_SRC"/>
    <property type="match status" value="1"/>
</dbReference>
<feature type="region of interest" description="Disordered" evidence="1">
    <location>
        <begin position="1287"/>
        <end position="1350"/>
    </location>
</feature>
<feature type="region of interest" description="Disordered" evidence="1">
    <location>
        <begin position="849"/>
        <end position="929"/>
    </location>
</feature>
<feature type="compositionally biased region" description="Low complexity" evidence="1">
    <location>
        <begin position="517"/>
        <end position="539"/>
    </location>
</feature>
<dbReference type="Gene3D" id="4.10.280.10">
    <property type="entry name" value="Helix-loop-helix DNA-binding domain"/>
    <property type="match status" value="1"/>
</dbReference>
<dbReference type="InterPro" id="IPR000014">
    <property type="entry name" value="PAS"/>
</dbReference>
<accession>A0A146J4S9</accession>
<protein>
    <submittedName>
        <fullName evidence="4">Taiman isoform 5B_IN-1</fullName>
    </submittedName>
</protein>
<feature type="compositionally biased region" description="Polar residues" evidence="1">
    <location>
        <begin position="911"/>
        <end position="924"/>
    </location>
</feature>
<dbReference type="InterPro" id="IPR035965">
    <property type="entry name" value="PAS-like_dom_sf"/>
</dbReference>
<feature type="compositionally biased region" description="Low complexity" evidence="1">
    <location>
        <begin position="1420"/>
        <end position="1431"/>
    </location>
</feature>
<dbReference type="GO" id="GO:0032870">
    <property type="term" value="P:cellular response to hormone stimulus"/>
    <property type="evidence" value="ECO:0007669"/>
    <property type="project" value="TreeGrafter"/>
</dbReference>
<name>A0A146J4S9_9HEMI</name>
<dbReference type="InterPro" id="IPR011598">
    <property type="entry name" value="bHLH_dom"/>
</dbReference>
<feature type="region of interest" description="Disordered" evidence="1">
    <location>
        <begin position="1385"/>
        <end position="1431"/>
    </location>
</feature>
<reference evidence="4" key="1">
    <citation type="journal article" date="2016" name="PLoS ONE">
        <title>Differential Juvenile Hormone Variations in Scale Insect Extreme Sexual Dimorphism.</title>
        <authorList>
            <person name="Vea I.M."/>
            <person name="Tanaka S."/>
            <person name="Shiotsuki T."/>
            <person name="Jouraku A."/>
            <person name="Tanaka T."/>
            <person name="Minakuchi C."/>
        </authorList>
    </citation>
    <scope>NUCLEOTIDE SEQUENCE</scope>
</reference>
<feature type="region of interest" description="Disordered" evidence="1">
    <location>
        <begin position="484"/>
        <end position="544"/>
    </location>
</feature>
<feature type="region of interest" description="Disordered" evidence="1">
    <location>
        <begin position="1515"/>
        <end position="1537"/>
    </location>
</feature>
<dbReference type="EMBL" id="LC068772">
    <property type="protein sequence ID" value="BAU79453.1"/>
    <property type="molecule type" value="mRNA"/>
</dbReference>
<feature type="compositionally biased region" description="Low complexity" evidence="1">
    <location>
        <begin position="1246"/>
        <end position="1268"/>
    </location>
</feature>
<gene>
    <name evidence="4" type="primary">Tai</name>
</gene>
<feature type="compositionally biased region" description="Polar residues" evidence="1">
    <location>
        <begin position="1287"/>
        <end position="1327"/>
    </location>
</feature>
<feature type="region of interest" description="Disordered" evidence="1">
    <location>
        <begin position="1207"/>
        <end position="1272"/>
    </location>
</feature>
<feature type="domain" description="PAS" evidence="2">
    <location>
        <begin position="181"/>
        <end position="237"/>
    </location>
</feature>
<dbReference type="Pfam" id="PF23172">
    <property type="entry name" value="bHLH_NCOA"/>
    <property type="match status" value="1"/>
</dbReference>
<feature type="compositionally biased region" description="Low complexity" evidence="1">
    <location>
        <begin position="787"/>
        <end position="797"/>
    </location>
</feature>
<feature type="compositionally biased region" description="Low complexity" evidence="1">
    <location>
        <begin position="1086"/>
        <end position="1096"/>
    </location>
</feature>
<evidence type="ECO:0000259" key="2">
    <source>
        <dbReference type="PROSITE" id="PS50112"/>
    </source>
</evidence>
<feature type="region of interest" description="Disordered" evidence="1">
    <location>
        <begin position="667"/>
        <end position="711"/>
    </location>
</feature>
<dbReference type="Pfam" id="PF14598">
    <property type="entry name" value="PAS_11"/>
    <property type="match status" value="1"/>
</dbReference>
<feature type="compositionally biased region" description="Low complexity" evidence="1">
    <location>
        <begin position="1385"/>
        <end position="1400"/>
    </location>
</feature>
<feature type="compositionally biased region" description="Polar residues" evidence="1">
    <location>
        <begin position="152"/>
        <end position="166"/>
    </location>
</feature>
<dbReference type="SMART" id="SM00091">
    <property type="entry name" value="PAS"/>
    <property type="match status" value="2"/>
</dbReference>